<keyword evidence="2" id="KW-1185">Reference proteome</keyword>
<evidence type="ECO:0000313" key="2">
    <source>
        <dbReference type="Proteomes" id="UP000001544"/>
    </source>
</evidence>
<organism evidence="1 2">
    <name type="scientific">Alkalihalophilus pseudofirmus (strain ATCC BAA-2126 / JCM 17055 / OF4)</name>
    <name type="common">Bacillus pseudofirmus</name>
    <dbReference type="NCBI Taxonomy" id="398511"/>
    <lineage>
        <taxon>Bacteria</taxon>
        <taxon>Bacillati</taxon>
        <taxon>Bacillota</taxon>
        <taxon>Bacilli</taxon>
        <taxon>Bacillales</taxon>
        <taxon>Bacillaceae</taxon>
        <taxon>Alkalihalophilus</taxon>
    </lineage>
</organism>
<dbReference type="Proteomes" id="UP000001544">
    <property type="component" value="Chromosome"/>
</dbReference>
<reference evidence="1 2" key="1">
    <citation type="journal article" date="2011" name="Environ. Microbiol.">
        <title>Genome of alkaliphilic Bacillus pseudofirmus OF4 reveals adaptations that support the ability to grow in an external pH range from 7.5 to 11.4.</title>
        <authorList>
            <person name="Janto B."/>
            <person name="Ahmed A."/>
            <person name="Ito M."/>
            <person name="Liu J."/>
            <person name="Hicks D.B."/>
            <person name="Pagni S."/>
            <person name="Fackelmayer O.J."/>
            <person name="Smith T.A."/>
            <person name="Earl J."/>
            <person name="Elbourne L.D."/>
            <person name="Hassan K."/>
            <person name="Paulsen I.T."/>
            <person name="Kolsto A.B."/>
            <person name="Tourasse N.J."/>
            <person name="Ehrlich G.D."/>
            <person name="Boissy R."/>
            <person name="Ivey D.M."/>
            <person name="Li G."/>
            <person name="Xue Y."/>
            <person name="Ma Y."/>
            <person name="Hu F.Z."/>
            <person name="Krulwich T.A."/>
        </authorList>
    </citation>
    <scope>NUCLEOTIDE SEQUENCE [LARGE SCALE GENOMIC DNA]</scope>
    <source>
        <strain evidence="2">ATCC BAA-2126 / JCM 17055 / OF4</strain>
    </source>
</reference>
<accession>D3FTE5</accession>
<dbReference type="KEGG" id="bpf:BpOF4_09815"/>
<name>D3FTE5_ALKPO</name>
<dbReference type="EMBL" id="CP001878">
    <property type="protein sequence ID" value="ADC50018.1"/>
    <property type="molecule type" value="Genomic_DNA"/>
</dbReference>
<dbReference type="AlphaFoldDB" id="D3FTE5"/>
<evidence type="ECO:0000313" key="1">
    <source>
        <dbReference type="EMBL" id="ADC50018.1"/>
    </source>
</evidence>
<proteinExistence type="predicted"/>
<protein>
    <submittedName>
        <fullName evidence="1">Uncharacterized protein</fullName>
    </submittedName>
</protein>
<sequence length="39" mass="4218">MRRGSSRTARGKRAPAAEINILAGRILSLYFETIAALDA</sequence>
<dbReference type="HOGENOM" id="CLU_3304942_0_0_9"/>
<gene>
    <name evidence="1" type="ordered locus">BpOF4_09815</name>
</gene>